<dbReference type="PROSITE" id="PS01076">
    <property type="entry name" value="ACETATE_KINASE_2"/>
    <property type="match status" value="1"/>
</dbReference>
<sequence length="394" mass="43264">MPTKIMSINAGSSSLKFQLFEMPTEKTVAKGLFERLGSQDNAVFSYSFGTAKEKKELNRFSHKEAVDFLLNFLIEKKILSSLEELKGVGHRVAHGGEAFPHSCVIGIQEEAVIDELCQLAPLHNPVNLVGIRSFKEALPGVKQVAVFDTAFHQTMPSKNYIYPIPYDYYTQDGIRKYGFHGTSHQYVGDEAAKALGEQVESLKIISCHLGNGASICAIKNGKSFDTSMGFTPLAGLMMGTRCGDIDPSILTYLQKNKKMTPEDVEAMMNQQSGFLGVSQLSNDSRDILKAASEDNPQARLALDIFTNRVKTTIGAYAAEMGGIDVVIFTAGIGENSAEIRQLCCSDLAFLGIELDENRNQEGQSFIQKDGKSVYVMVIPTNEELKIAQDTFELV</sequence>
<dbReference type="GO" id="GO:0006085">
    <property type="term" value="P:acetyl-CoA biosynthetic process"/>
    <property type="evidence" value="ECO:0007669"/>
    <property type="project" value="UniProtKB-UniRule"/>
</dbReference>
<dbReference type="Proteomes" id="UP000290567">
    <property type="component" value="Unassembled WGS sequence"/>
</dbReference>
<keyword evidence="5 6" id="KW-0067">ATP-binding</keyword>
<dbReference type="AlphaFoldDB" id="A0A4P5PQQ9"/>
<gene>
    <name evidence="8" type="primary">ackA_2</name>
    <name evidence="6" type="synonym">ackA</name>
    <name evidence="8" type="ORF">NRIC_31340</name>
</gene>
<dbReference type="InterPro" id="IPR043129">
    <property type="entry name" value="ATPase_NBD"/>
</dbReference>
<feature type="binding site" evidence="6">
    <location>
        <position position="16"/>
    </location>
    <ligand>
        <name>ATP</name>
        <dbReference type="ChEBI" id="CHEBI:30616"/>
    </ligand>
</feature>
<dbReference type="Gene3D" id="3.30.420.40">
    <property type="match status" value="2"/>
</dbReference>
<dbReference type="Pfam" id="PF00871">
    <property type="entry name" value="Acetate_kinase"/>
    <property type="match status" value="1"/>
</dbReference>
<keyword evidence="9" id="KW-1185">Reference proteome</keyword>
<keyword evidence="4 6" id="KW-0418">Kinase</keyword>
<dbReference type="GO" id="GO:0006083">
    <property type="term" value="P:acetate metabolic process"/>
    <property type="evidence" value="ECO:0007669"/>
    <property type="project" value="TreeGrafter"/>
</dbReference>
<evidence type="ECO:0000256" key="1">
    <source>
        <dbReference type="ARBA" id="ARBA00008748"/>
    </source>
</evidence>
<keyword evidence="6" id="KW-0460">Magnesium</keyword>
<feature type="binding site" evidence="6">
    <location>
        <position position="382"/>
    </location>
    <ligand>
        <name>Mg(2+)</name>
        <dbReference type="ChEBI" id="CHEBI:18420"/>
    </ligand>
</feature>
<comment type="subunit">
    <text evidence="6">Homodimer.</text>
</comment>
<dbReference type="GO" id="GO:0005524">
    <property type="term" value="F:ATP binding"/>
    <property type="evidence" value="ECO:0007669"/>
    <property type="project" value="UniProtKB-KW"/>
</dbReference>
<feature type="site" description="Transition state stabilizer" evidence="6">
    <location>
        <position position="241"/>
    </location>
</feature>
<evidence type="ECO:0000256" key="7">
    <source>
        <dbReference type="RuleBase" id="RU003835"/>
    </source>
</evidence>
<evidence type="ECO:0000256" key="3">
    <source>
        <dbReference type="ARBA" id="ARBA00022741"/>
    </source>
</evidence>
<dbReference type="InterPro" id="IPR000890">
    <property type="entry name" value="Aliphatic_acid_kin_short-chain"/>
</dbReference>
<feature type="binding site" evidence="6">
    <location>
        <position position="9"/>
    </location>
    <ligand>
        <name>Mg(2+)</name>
        <dbReference type="ChEBI" id="CHEBI:18420"/>
    </ligand>
</feature>
<dbReference type="PIRSF" id="PIRSF000722">
    <property type="entry name" value="Acetate_prop_kin"/>
    <property type="match status" value="1"/>
</dbReference>
<dbReference type="EC" id="2.7.2.1" evidence="6"/>
<keyword evidence="3 6" id="KW-0547">Nucleotide-binding</keyword>
<feature type="site" description="Transition state stabilizer" evidence="6">
    <location>
        <position position="180"/>
    </location>
</feature>
<feature type="binding site" evidence="6">
    <location>
        <position position="91"/>
    </location>
    <ligand>
        <name>substrate</name>
    </ligand>
</feature>
<keyword evidence="6" id="KW-0479">Metal-binding</keyword>
<comment type="cofactor">
    <cofactor evidence="6">
        <name>Mg(2+)</name>
        <dbReference type="ChEBI" id="CHEBI:18420"/>
    </cofactor>
    <cofactor evidence="6">
        <name>Mn(2+)</name>
        <dbReference type="ChEBI" id="CHEBI:29035"/>
    </cofactor>
    <text evidence="6">Mg(2+). Can also accept Mn(2+).</text>
</comment>
<dbReference type="PANTHER" id="PTHR21060:SF15">
    <property type="entry name" value="ACETATE KINASE-RELATED"/>
    <property type="match status" value="1"/>
</dbReference>
<comment type="function">
    <text evidence="6">Catalyzes the formation of acetyl phosphate from acetate and ATP. Can also catalyze the reverse reaction.</text>
</comment>
<dbReference type="InterPro" id="IPR023865">
    <property type="entry name" value="Aliphatic_acid_kinase_CS"/>
</dbReference>
<feature type="active site" description="Proton donor/acceptor" evidence="6">
    <location>
        <position position="148"/>
    </location>
</feature>
<evidence type="ECO:0000256" key="2">
    <source>
        <dbReference type="ARBA" id="ARBA00022679"/>
    </source>
</evidence>
<feature type="binding site" evidence="6">
    <location>
        <begin position="283"/>
        <end position="285"/>
    </location>
    <ligand>
        <name>ATP</name>
        <dbReference type="ChEBI" id="CHEBI:30616"/>
    </ligand>
</feature>
<comment type="caution">
    <text evidence="8">The sequence shown here is derived from an EMBL/GenBank/DDBJ whole genome shotgun (WGS) entry which is preliminary data.</text>
</comment>
<dbReference type="HAMAP" id="MF_00020">
    <property type="entry name" value="Acetate_kinase"/>
    <property type="match status" value="1"/>
</dbReference>
<evidence type="ECO:0000313" key="8">
    <source>
        <dbReference type="EMBL" id="GCF95243.1"/>
    </source>
</evidence>
<dbReference type="CDD" id="cd24010">
    <property type="entry name" value="ASKHA_NBD_AcK_PK"/>
    <property type="match status" value="1"/>
</dbReference>
<reference evidence="9" key="1">
    <citation type="submission" date="2019-02" db="EMBL/GenBank/DDBJ databases">
        <title>Draft genome sequence of Enterococcus sp. Gos25-1.</title>
        <authorList>
            <person name="Tanaka N."/>
            <person name="Shiwa Y."/>
            <person name="Fujita N."/>
        </authorList>
    </citation>
    <scope>NUCLEOTIDE SEQUENCE [LARGE SCALE GENOMIC DNA]</scope>
    <source>
        <strain evidence="9">Gos25-1</strain>
    </source>
</reference>
<dbReference type="OrthoDB" id="9802453at2"/>
<organism evidence="8 9">
    <name type="scientific">Enterococcus florum</name>
    <dbReference type="NCBI Taxonomy" id="2480627"/>
    <lineage>
        <taxon>Bacteria</taxon>
        <taxon>Bacillati</taxon>
        <taxon>Bacillota</taxon>
        <taxon>Bacilli</taxon>
        <taxon>Lactobacillales</taxon>
        <taxon>Enterococcaceae</taxon>
        <taxon>Enterococcus</taxon>
    </lineage>
</organism>
<dbReference type="InterPro" id="IPR004372">
    <property type="entry name" value="Ac/propionate_kinase"/>
</dbReference>
<dbReference type="GO" id="GO:0000287">
    <property type="term" value="F:magnesium ion binding"/>
    <property type="evidence" value="ECO:0007669"/>
    <property type="project" value="UniProtKB-UniRule"/>
</dbReference>
<keyword evidence="2 6" id="KW-0808">Transferase</keyword>
<dbReference type="RefSeq" id="WP_146623639.1">
    <property type="nucleotide sequence ID" value="NZ_BJCC01000028.1"/>
</dbReference>
<comment type="similarity">
    <text evidence="1 6 7">Belongs to the acetokinase family.</text>
</comment>
<dbReference type="PANTHER" id="PTHR21060">
    <property type="entry name" value="ACETATE KINASE"/>
    <property type="match status" value="1"/>
</dbReference>
<dbReference type="PRINTS" id="PR00471">
    <property type="entry name" value="ACETATEKNASE"/>
</dbReference>
<evidence type="ECO:0000256" key="4">
    <source>
        <dbReference type="ARBA" id="ARBA00022777"/>
    </source>
</evidence>
<dbReference type="NCBIfam" id="TIGR00016">
    <property type="entry name" value="ackA"/>
    <property type="match status" value="1"/>
</dbReference>
<dbReference type="UniPathway" id="UPA00340">
    <property type="reaction ID" value="UER00458"/>
</dbReference>
<comment type="pathway">
    <text evidence="6">Metabolic intermediate biosynthesis; acetyl-CoA biosynthesis; acetyl-CoA from acetate: step 1/2.</text>
</comment>
<dbReference type="GO" id="GO:0005737">
    <property type="term" value="C:cytoplasm"/>
    <property type="evidence" value="ECO:0007669"/>
    <property type="project" value="UniProtKB-SubCell"/>
</dbReference>
<dbReference type="EMBL" id="BJCC01000028">
    <property type="protein sequence ID" value="GCF95243.1"/>
    <property type="molecule type" value="Genomic_DNA"/>
</dbReference>
<feature type="binding site" evidence="6">
    <location>
        <begin position="208"/>
        <end position="212"/>
    </location>
    <ligand>
        <name>ATP</name>
        <dbReference type="ChEBI" id="CHEBI:30616"/>
    </ligand>
</feature>
<name>A0A4P5PQQ9_9ENTE</name>
<dbReference type="GO" id="GO:0008776">
    <property type="term" value="F:acetate kinase activity"/>
    <property type="evidence" value="ECO:0007669"/>
    <property type="project" value="UniProtKB-UniRule"/>
</dbReference>
<evidence type="ECO:0000313" key="9">
    <source>
        <dbReference type="Proteomes" id="UP000290567"/>
    </source>
</evidence>
<dbReference type="SUPFAM" id="SSF53067">
    <property type="entry name" value="Actin-like ATPase domain"/>
    <property type="match status" value="2"/>
</dbReference>
<keyword evidence="6" id="KW-0963">Cytoplasm</keyword>
<dbReference type="PROSITE" id="PS01075">
    <property type="entry name" value="ACETATE_KINASE_1"/>
    <property type="match status" value="1"/>
</dbReference>
<feature type="binding site" evidence="6">
    <location>
        <begin position="331"/>
        <end position="335"/>
    </location>
    <ligand>
        <name>ATP</name>
        <dbReference type="ChEBI" id="CHEBI:30616"/>
    </ligand>
</feature>
<evidence type="ECO:0000256" key="5">
    <source>
        <dbReference type="ARBA" id="ARBA00022840"/>
    </source>
</evidence>
<accession>A0A4P5PQQ9</accession>
<protein>
    <recommendedName>
        <fullName evidence="6">Acetate kinase</fullName>
        <ecNumber evidence="6">2.7.2.1</ecNumber>
    </recommendedName>
    <alternativeName>
        <fullName evidence="6">Acetokinase</fullName>
    </alternativeName>
</protein>
<comment type="subcellular location">
    <subcellularLocation>
        <location evidence="6">Cytoplasm</location>
    </subcellularLocation>
</comment>
<proteinExistence type="inferred from homology"/>
<comment type="catalytic activity">
    <reaction evidence="6">
        <text>acetate + ATP = acetyl phosphate + ADP</text>
        <dbReference type="Rhea" id="RHEA:11352"/>
        <dbReference type="ChEBI" id="CHEBI:22191"/>
        <dbReference type="ChEBI" id="CHEBI:30089"/>
        <dbReference type="ChEBI" id="CHEBI:30616"/>
        <dbReference type="ChEBI" id="CHEBI:456216"/>
        <dbReference type="EC" id="2.7.2.1"/>
    </reaction>
</comment>
<evidence type="ECO:0000256" key="6">
    <source>
        <dbReference type="HAMAP-Rule" id="MF_00020"/>
    </source>
</evidence>